<name>A0A914DZL7_9BILA</name>
<evidence type="ECO:0000256" key="2">
    <source>
        <dbReference type="ARBA" id="ARBA00022448"/>
    </source>
</evidence>
<dbReference type="PROSITE" id="PS00214">
    <property type="entry name" value="FABP"/>
    <property type="match status" value="1"/>
</dbReference>
<accession>A0A914DZL7</accession>
<dbReference type="InterPro" id="IPR000463">
    <property type="entry name" value="Fatty_acid-bd"/>
</dbReference>
<comment type="similarity">
    <text evidence="1">Belongs to the calycin superfamily. Fatty-acid binding protein (FABP) family.</text>
</comment>
<keyword evidence="5" id="KW-1185">Reference proteome</keyword>
<organism evidence="5 6">
    <name type="scientific">Acrobeloides nanus</name>
    <dbReference type="NCBI Taxonomy" id="290746"/>
    <lineage>
        <taxon>Eukaryota</taxon>
        <taxon>Metazoa</taxon>
        <taxon>Ecdysozoa</taxon>
        <taxon>Nematoda</taxon>
        <taxon>Chromadorea</taxon>
        <taxon>Rhabditida</taxon>
        <taxon>Tylenchina</taxon>
        <taxon>Cephalobomorpha</taxon>
        <taxon>Cephaloboidea</taxon>
        <taxon>Cephalobidae</taxon>
        <taxon>Acrobeloides</taxon>
    </lineage>
</organism>
<dbReference type="InterPro" id="IPR012674">
    <property type="entry name" value="Calycin"/>
</dbReference>
<dbReference type="PANTHER" id="PTHR22725:SF9">
    <property type="entry name" value="FATTY ACID-BINDING PROTEIN HOMOLOG 3"/>
    <property type="match status" value="1"/>
</dbReference>
<keyword evidence="2" id="KW-0813">Transport</keyword>
<evidence type="ECO:0000256" key="3">
    <source>
        <dbReference type="ARBA" id="ARBA00023121"/>
    </source>
</evidence>
<evidence type="ECO:0000259" key="4">
    <source>
        <dbReference type="PROSITE" id="PS00214"/>
    </source>
</evidence>
<feature type="domain" description="Cytosolic fatty-acid binding proteins" evidence="4">
    <location>
        <begin position="11"/>
        <end position="28"/>
    </location>
</feature>
<dbReference type="Gene3D" id="2.40.128.20">
    <property type="match status" value="1"/>
</dbReference>
<dbReference type="AlphaFoldDB" id="A0A914DZL7"/>
<dbReference type="GO" id="GO:0008289">
    <property type="term" value="F:lipid binding"/>
    <property type="evidence" value="ECO:0007669"/>
    <property type="project" value="UniProtKB-KW"/>
</dbReference>
<dbReference type="SUPFAM" id="SSF50814">
    <property type="entry name" value="Lipocalins"/>
    <property type="match status" value="1"/>
</dbReference>
<evidence type="ECO:0000313" key="6">
    <source>
        <dbReference type="WBParaSite" id="ACRNAN_scaffold4978.g14530.t1"/>
    </source>
</evidence>
<dbReference type="PRINTS" id="PR00178">
    <property type="entry name" value="FATTYACIDBP"/>
</dbReference>
<dbReference type="WBParaSite" id="ACRNAN_scaffold4978.g14530.t1">
    <property type="protein sequence ID" value="ACRNAN_scaffold4978.g14530.t1"/>
    <property type="gene ID" value="ACRNAN_scaffold4978.g14530"/>
</dbReference>
<reference evidence="6" key="1">
    <citation type="submission" date="2022-11" db="UniProtKB">
        <authorList>
            <consortium name="WormBaseParasite"/>
        </authorList>
    </citation>
    <scope>IDENTIFICATION</scope>
</reference>
<dbReference type="InterPro" id="IPR040094">
    <property type="entry name" value="Lbp1-4"/>
</dbReference>
<evidence type="ECO:0000313" key="5">
    <source>
        <dbReference type="Proteomes" id="UP000887540"/>
    </source>
</evidence>
<protein>
    <submittedName>
        <fullName evidence="6">Cytosolic fatty-acid binding proteins domain-containing protein</fullName>
    </submittedName>
</protein>
<dbReference type="CDD" id="cd00742">
    <property type="entry name" value="FABP"/>
    <property type="match status" value="1"/>
</dbReference>
<proteinExistence type="inferred from homology"/>
<keyword evidence="3" id="KW-0446">Lipid-binding</keyword>
<sequence>MEKSIPGKFFGRFKLERDENFDEYLASKGVNWFLRKMIAFSSVTKVLQRSINQENRYNMYNLSSRNTKWENWALDETFENIGLDGTQHKITFSLPNADTLTEKHIRMENPNDPGETYYYTVENDYLVLKMQNDTLTCRRFFKRLPDSEQQ</sequence>
<dbReference type="PANTHER" id="PTHR22725">
    <property type="entry name" value="FATTY ACID-BINDING PROTEIN HOMOLOG 1-RELATED-RELATED"/>
    <property type="match status" value="1"/>
</dbReference>
<evidence type="ECO:0000256" key="1">
    <source>
        <dbReference type="ARBA" id="ARBA00008390"/>
    </source>
</evidence>
<dbReference type="Proteomes" id="UP000887540">
    <property type="component" value="Unplaced"/>
</dbReference>